<evidence type="ECO:0000313" key="2">
    <source>
        <dbReference type="Proteomes" id="UP001524570"/>
    </source>
</evidence>
<organism evidence="1 2">
    <name type="scientific">Methylomonas rosea</name>
    <dbReference type="NCBI Taxonomy" id="2952227"/>
    <lineage>
        <taxon>Bacteria</taxon>
        <taxon>Pseudomonadati</taxon>
        <taxon>Pseudomonadota</taxon>
        <taxon>Gammaproteobacteria</taxon>
        <taxon>Methylococcales</taxon>
        <taxon>Methylococcaceae</taxon>
        <taxon>Methylomonas</taxon>
    </lineage>
</organism>
<accession>A0ABT1TQF8</accession>
<evidence type="ECO:0000313" key="1">
    <source>
        <dbReference type="EMBL" id="MCQ8116268.1"/>
    </source>
</evidence>
<sequence>MKNEKGGRIRVFEDNLIIQVLRRLYGEIPPEKYNKILGTISRRARNKLIGKYFEHKKNCTNINEVEDLNKLRGKNARMGFHESAKVPGSNIRKIDK</sequence>
<keyword evidence="2" id="KW-1185">Reference proteome</keyword>
<gene>
    <name evidence="1" type="ORF">NP589_02445</name>
</gene>
<protein>
    <submittedName>
        <fullName evidence="1">Uncharacterized protein</fullName>
    </submittedName>
</protein>
<comment type="caution">
    <text evidence="1">The sequence shown here is derived from an EMBL/GenBank/DDBJ whole genome shotgun (WGS) entry which is preliminary data.</text>
</comment>
<dbReference type="EMBL" id="JANIBL010000004">
    <property type="protein sequence ID" value="MCQ8116268.1"/>
    <property type="molecule type" value="Genomic_DNA"/>
</dbReference>
<dbReference type="Proteomes" id="UP001524570">
    <property type="component" value="Unassembled WGS sequence"/>
</dbReference>
<dbReference type="RefSeq" id="WP_256605522.1">
    <property type="nucleotide sequence ID" value="NZ_JANIBL010000004.1"/>
</dbReference>
<proteinExistence type="predicted"/>
<name>A0ABT1TQF8_9GAMM</name>
<reference evidence="1 2" key="1">
    <citation type="submission" date="2022-07" db="EMBL/GenBank/DDBJ databases">
        <title>Methylomonas rivi sp. nov., Methylomonas rosea sp. nov., Methylomonas aureus sp. nov. and Methylomonas subterranea sp. nov., four novel methanotrophs isolated from a freshwater creek and the deep terrestrial subsurface.</title>
        <authorList>
            <person name="Abin C."/>
            <person name="Sankaranarayanan K."/>
            <person name="Garner C."/>
            <person name="Sindelar R."/>
            <person name="Kotary K."/>
            <person name="Garner R."/>
            <person name="Barclay S."/>
            <person name="Lawson P."/>
            <person name="Krumholz L."/>
        </authorList>
    </citation>
    <scope>NUCLEOTIDE SEQUENCE [LARGE SCALE GENOMIC DNA]</scope>
    <source>
        <strain evidence="1 2">WSC-7</strain>
    </source>
</reference>